<dbReference type="InterPro" id="IPR047794">
    <property type="entry name" value="C45_proenzyme-like"/>
</dbReference>
<name>A0A8D8T630_9HEMI</name>
<accession>A0A8D8T630</accession>
<dbReference type="EMBL" id="HBUF01084637">
    <property type="protein sequence ID" value="CAG6633992.1"/>
    <property type="molecule type" value="Transcribed_RNA"/>
</dbReference>
<evidence type="ECO:0000259" key="1">
    <source>
        <dbReference type="Pfam" id="PF03417"/>
    </source>
</evidence>
<dbReference type="PANTHER" id="PTHR34180:SF1">
    <property type="entry name" value="BETA-ALANYL-DOPAMINE_CARCININE HYDROLASE"/>
    <property type="match status" value="1"/>
</dbReference>
<dbReference type="Pfam" id="PF03417">
    <property type="entry name" value="AAT"/>
    <property type="match status" value="1"/>
</dbReference>
<protein>
    <recommendedName>
        <fullName evidence="1">Peptidase C45 hydrolase domain-containing protein</fullName>
    </recommendedName>
</protein>
<organism evidence="2">
    <name type="scientific">Cacopsylla melanoneura</name>
    <dbReference type="NCBI Taxonomy" id="428564"/>
    <lineage>
        <taxon>Eukaryota</taxon>
        <taxon>Metazoa</taxon>
        <taxon>Ecdysozoa</taxon>
        <taxon>Arthropoda</taxon>
        <taxon>Hexapoda</taxon>
        <taxon>Insecta</taxon>
        <taxon>Pterygota</taxon>
        <taxon>Neoptera</taxon>
        <taxon>Paraneoptera</taxon>
        <taxon>Hemiptera</taxon>
        <taxon>Sternorrhyncha</taxon>
        <taxon>Psylloidea</taxon>
        <taxon>Psyllidae</taxon>
        <taxon>Psyllinae</taxon>
        <taxon>Cacopsylla</taxon>
    </lineage>
</organism>
<dbReference type="EMBL" id="HBUF01084635">
    <property type="protein sequence ID" value="CAG6633984.1"/>
    <property type="molecule type" value="Transcribed_RNA"/>
</dbReference>
<proteinExistence type="predicted"/>
<dbReference type="Gene3D" id="3.60.60.10">
    <property type="entry name" value="Penicillin V Acylase, Chain A"/>
    <property type="match status" value="1"/>
</dbReference>
<dbReference type="EMBL" id="HBUF01084636">
    <property type="protein sequence ID" value="CAG6633988.1"/>
    <property type="molecule type" value="Transcribed_RNA"/>
</dbReference>
<dbReference type="EMBL" id="HBUF01260193">
    <property type="protein sequence ID" value="CAG6682656.1"/>
    <property type="molecule type" value="Transcribed_RNA"/>
</dbReference>
<reference evidence="2" key="1">
    <citation type="submission" date="2021-05" db="EMBL/GenBank/DDBJ databases">
        <authorList>
            <person name="Alioto T."/>
            <person name="Alioto T."/>
            <person name="Gomez Garrido J."/>
        </authorList>
    </citation>
    <scope>NUCLEOTIDE SEQUENCE</scope>
</reference>
<dbReference type="EMBL" id="HBUF01084638">
    <property type="protein sequence ID" value="CAG6633996.1"/>
    <property type="molecule type" value="Transcribed_RNA"/>
</dbReference>
<dbReference type="InterPro" id="IPR047801">
    <property type="entry name" value="Peptidase_C45"/>
</dbReference>
<dbReference type="PANTHER" id="PTHR34180">
    <property type="entry name" value="PEPTIDASE C45"/>
    <property type="match status" value="1"/>
</dbReference>
<dbReference type="InterPro" id="IPR005079">
    <property type="entry name" value="Peptidase_C45_hydrolase"/>
</dbReference>
<feature type="domain" description="Peptidase C45 hydrolase" evidence="1">
    <location>
        <begin position="126"/>
        <end position="377"/>
    </location>
</feature>
<dbReference type="Gene3D" id="1.10.10.2120">
    <property type="match status" value="1"/>
</dbReference>
<evidence type="ECO:0000313" key="2">
    <source>
        <dbReference type="EMBL" id="CAG6682656.1"/>
    </source>
</evidence>
<dbReference type="NCBIfam" id="NF040521">
    <property type="entry name" value="C45_proenzyme"/>
    <property type="match status" value="1"/>
</dbReference>
<sequence length="392" mass="43674">MPVVEKIGRRHCIPILYTRGTHYEVGFDVGRTFSGIIKSFLEICGPLNDTYLPLYETDAGRRVYEATLASCRENFPQYVEEIEGTADGAKIPFHKLFLLHMDDITPNVVHRKSAVDSTVGCSSVCCNQKDEVVLGHTEDALSEVLNHIYFVSAHIISDKPRGRWGVKEEKFTSLCYAGHLPGFTMSYNHHGLVYSINVVSAKTLSAGKTPRFFLTRALLATRNLEQAQSVLRDRGVGAADGFSVNMTFLNQEGNRLFHNAEVGPNQEGNPESAVNILTCSQGEYLFHCNKYLRLDVPEVIGMMIESSDRRQEVMDSLGHIRNKQEVIGLLGDQSGGKPNDGAHPIFRDEDEGMVKTVAVGIFDLVARTWSIYTDNPKKNEPIVVLPLDVRNK</sequence>
<dbReference type="AlphaFoldDB" id="A0A8D8T630"/>
<dbReference type="EMBL" id="HBUF01351579">
    <property type="protein sequence ID" value="CAG6714222.1"/>
    <property type="molecule type" value="Transcribed_RNA"/>
</dbReference>